<organism evidence="1 2">
    <name type="scientific">Qipengyuania algicida</name>
    <dbReference type="NCBI Taxonomy" id="1836209"/>
    <lineage>
        <taxon>Bacteria</taxon>
        <taxon>Pseudomonadati</taxon>
        <taxon>Pseudomonadota</taxon>
        <taxon>Alphaproteobacteria</taxon>
        <taxon>Sphingomonadales</taxon>
        <taxon>Erythrobacteraceae</taxon>
        <taxon>Qipengyuania</taxon>
    </lineage>
</organism>
<reference evidence="1 2" key="1">
    <citation type="submission" date="2019-12" db="EMBL/GenBank/DDBJ databases">
        <title>Genomic-based taxomic classification of the family Erythrobacteraceae.</title>
        <authorList>
            <person name="Xu L."/>
        </authorList>
    </citation>
    <scope>NUCLEOTIDE SEQUENCE [LARGE SCALE GENOMIC DNA]</scope>
    <source>
        <strain evidence="1 2">KEMB 9005-328</strain>
    </source>
</reference>
<gene>
    <name evidence="1" type="ORF">GRI58_11195</name>
</gene>
<protein>
    <submittedName>
        <fullName evidence="1">Uncharacterized protein</fullName>
    </submittedName>
</protein>
<dbReference type="AlphaFoldDB" id="A0A845AR69"/>
<name>A0A845AR69_9SPHN</name>
<accession>A0A845AR69</accession>
<comment type="caution">
    <text evidence="1">The sequence shown here is derived from an EMBL/GenBank/DDBJ whole genome shotgun (WGS) entry which is preliminary data.</text>
</comment>
<evidence type="ECO:0000313" key="1">
    <source>
        <dbReference type="EMBL" id="MXP29388.1"/>
    </source>
</evidence>
<dbReference type="RefSeq" id="WP_237452264.1">
    <property type="nucleotide sequence ID" value="NZ_WTYA01000008.1"/>
</dbReference>
<dbReference type="EMBL" id="WTYA01000008">
    <property type="protein sequence ID" value="MXP29388.1"/>
    <property type="molecule type" value="Genomic_DNA"/>
</dbReference>
<evidence type="ECO:0000313" key="2">
    <source>
        <dbReference type="Proteomes" id="UP000439780"/>
    </source>
</evidence>
<proteinExistence type="predicted"/>
<dbReference type="Proteomes" id="UP000439780">
    <property type="component" value="Unassembled WGS sequence"/>
</dbReference>
<sequence length="65" mass="7405">MQFEDPRKFDTGLSANRHLALVEMRTLPGELLDRIETVELEGDPVCAMSTFICGLNRLSLRIVER</sequence>
<keyword evidence="2" id="KW-1185">Reference proteome</keyword>